<reference evidence="10 11" key="1">
    <citation type="submission" date="2020-10" db="EMBL/GenBank/DDBJ databases">
        <title>Phylogeny of dyella-like bacteria.</title>
        <authorList>
            <person name="Fu J."/>
        </authorList>
    </citation>
    <scope>NUCLEOTIDE SEQUENCE [LARGE SCALE GENOMIC DNA]</scope>
    <source>
        <strain evidence="10 11">BB4</strain>
    </source>
</reference>
<evidence type="ECO:0000259" key="9">
    <source>
        <dbReference type="Pfam" id="PF05649"/>
    </source>
</evidence>
<comment type="similarity">
    <text evidence="2">Belongs to the peptidase M13 family.</text>
</comment>
<dbReference type="InterPro" id="IPR024079">
    <property type="entry name" value="MetalloPept_cat_dom_sf"/>
</dbReference>
<dbReference type="PANTHER" id="PTHR11733">
    <property type="entry name" value="ZINC METALLOPROTEASE FAMILY M13 NEPRILYSIN-RELATED"/>
    <property type="match status" value="1"/>
</dbReference>
<dbReference type="Proteomes" id="UP001620408">
    <property type="component" value="Unassembled WGS sequence"/>
</dbReference>
<dbReference type="PROSITE" id="PS51885">
    <property type="entry name" value="NEPRILYSIN"/>
    <property type="match status" value="1"/>
</dbReference>
<evidence type="ECO:0000256" key="1">
    <source>
        <dbReference type="ARBA" id="ARBA00001947"/>
    </source>
</evidence>
<keyword evidence="7" id="KW-0482">Metalloprotease</keyword>
<evidence type="ECO:0000313" key="11">
    <source>
        <dbReference type="Proteomes" id="UP001620408"/>
    </source>
</evidence>
<evidence type="ECO:0000259" key="8">
    <source>
        <dbReference type="Pfam" id="PF01431"/>
    </source>
</evidence>
<gene>
    <name evidence="10" type="ORF">ISS97_19510</name>
</gene>
<dbReference type="Pfam" id="PF05649">
    <property type="entry name" value="Peptidase_M13_N"/>
    <property type="match status" value="1"/>
</dbReference>
<dbReference type="PRINTS" id="PR00786">
    <property type="entry name" value="NEPRILYSIN"/>
</dbReference>
<dbReference type="PANTHER" id="PTHR11733:SF167">
    <property type="entry name" value="FI17812P1-RELATED"/>
    <property type="match status" value="1"/>
</dbReference>
<accession>A0ABW8KDC8</accession>
<keyword evidence="11" id="KW-1185">Reference proteome</keyword>
<dbReference type="EMBL" id="JADIKD010000012">
    <property type="protein sequence ID" value="MFK2919459.1"/>
    <property type="molecule type" value="Genomic_DNA"/>
</dbReference>
<evidence type="ECO:0000313" key="10">
    <source>
        <dbReference type="EMBL" id="MFK2919459.1"/>
    </source>
</evidence>
<dbReference type="InterPro" id="IPR018497">
    <property type="entry name" value="Peptidase_M13_C"/>
</dbReference>
<dbReference type="CDD" id="cd08662">
    <property type="entry name" value="M13"/>
    <property type="match status" value="1"/>
</dbReference>
<evidence type="ECO:0000256" key="6">
    <source>
        <dbReference type="ARBA" id="ARBA00022833"/>
    </source>
</evidence>
<evidence type="ECO:0000256" key="5">
    <source>
        <dbReference type="ARBA" id="ARBA00022801"/>
    </source>
</evidence>
<dbReference type="Gene3D" id="3.40.390.10">
    <property type="entry name" value="Collagenase (Catalytic Domain)"/>
    <property type="match status" value="1"/>
</dbReference>
<protein>
    <submittedName>
        <fullName evidence="10">M13 family metallopeptidase</fullName>
    </submittedName>
</protein>
<dbReference type="InterPro" id="IPR008753">
    <property type="entry name" value="Peptidase_M13_N"/>
</dbReference>
<dbReference type="Pfam" id="PF01431">
    <property type="entry name" value="Peptidase_M13"/>
    <property type="match status" value="1"/>
</dbReference>
<keyword evidence="5" id="KW-0378">Hydrolase</keyword>
<evidence type="ECO:0000256" key="4">
    <source>
        <dbReference type="ARBA" id="ARBA00022723"/>
    </source>
</evidence>
<dbReference type="InterPro" id="IPR042089">
    <property type="entry name" value="Peptidase_M13_dom_2"/>
</dbReference>
<dbReference type="Gene3D" id="1.10.1380.10">
    <property type="entry name" value="Neutral endopeptidase , domain2"/>
    <property type="match status" value="1"/>
</dbReference>
<evidence type="ECO:0000256" key="3">
    <source>
        <dbReference type="ARBA" id="ARBA00022670"/>
    </source>
</evidence>
<feature type="domain" description="Peptidase M13 C-terminal" evidence="8">
    <location>
        <begin position="508"/>
        <end position="713"/>
    </location>
</feature>
<keyword evidence="4" id="KW-0479">Metal-binding</keyword>
<comment type="cofactor">
    <cofactor evidence="1">
        <name>Zn(2+)</name>
        <dbReference type="ChEBI" id="CHEBI:29105"/>
    </cofactor>
</comment>
<dbReference type="InterPro" id="IPR000718">
    <property type="entry name" value="Peptidase_M13"/>
</dbReference>
<sequence>MDVLERRKACCRPPVSARKHLRPLLLAAAIAFAPMIWCQEIASPASPEGLASSISAAADSAHAFDFSELDSTISACRDLNGFVNAKWFATHPIPPDQSHWSVGTALAERSLAIQRNIVESAAANAGRVTASSIEQKIGWLYRSGMDQAARDKAGFDPIKPLLADIASLRVRSDISGYIRAHYLEGGMIFLFGANADAKDASRQIAVAQQGGLGLPTPAYYAEDRYTDLRRAYSEHIARTLALTGITTADAEEQASDVLALETALARASLTPLQLRDPTRQYHFVTVLEASKITPHFDWSAFFTAQHATVNQGFSIAQPGFFAQFDHLLATAPMKQWRAYFRFHLIETASPYLSTAFEDNHFDFRGRVLAGQPQQQPRWRRMLDNINALMGMALGKLYIQQNFSPDTKQQAEQLATEIGAALRQHIEQADWMSAVTKKKALDKWSKVLLKIGYPDDAHWRNWDDLQLTPDRYYGNVMAINLFNYQYEMAKIGKKTDRNEWIVTPQRIDAFYEASTNAVNIPAGFLQPPYFYPGSDDAINFGAIGSFIGHEFTHAFDDEGSRFDGDGNLTDWWTPQDRQAFTARTARLVEQASAFAPIKDKPDLHVDGALTLGENMADLGGVSIAYDALLTALEKSPGGAMAIMSGYTPEQRFFMAWARNWRNNIRDRTREMALHSDPHAPPAFRANAPASNMTAFSTAFQCKVGDQMVRSGDQQVKIW</sequence>
<dbReference type="RefSeq" id="WP_379984501.1">
    <property type="nucleotide sequence ID" value="NZ_JBHSHH010000003.1"/>
</dbReference>
<proteinExistence type="inferred from homology"/>
<keyword evidence="3" id="KW-0645">Protease</keyword>
<feature type="domain" description="Peptidase M13 N-terminal" evidence="9">
    <location>
        <begin position="76"/>
        <end position="453"/>
    </location>
</feature>
<evidence type="ECO:0000256" key="7">
    <source>
        <dbReference type="ARBA" id="ARBA00023049"/>
    </source>
</evidence>
<name>A0ABW8KDC8_9GAMM</name>
<keyword evidence="6" id="KW-0862">Zinc</keyword>
<organism evidence="10 11">
    <name type="scientific">Dyella koreensis</name>
    <dbReference type="NCBI Taxonomy" id="311235"/>
    <lineage>
        <taxon>Bacteria</taxon>
        <taxon>Pseudomonadati</taxon>
        <taxon>Pseudomonadota</taxon>
        <taxon>Gammaproteobacteria</taxon>
        <taxon>Lysobacterales</taxon>
        <taxon>Rhodanobacteraceae</taxon>
        <taxon>Dyella</taxon>
    </lineage>
</organism>
<dbReference type="SUPFAM" id="SSF55486">
    <property type="entry name" value="Metalloproteases ('zincins'), catalytic domain"/>
    <property type="match status" value="1"/>
</dbReference>
<comment type="caution">
    <text evidence="10">The sequence shown here is derived from an EMBL/GenBank/DDBJ whole genome shotgun (WGS) entry which is preliminary data.</text>
</comment>
<evidence type="ECO:0000256" key="2">
    <source>
        <dbReference type="ARBA" id="ARBA00007357"/>
    </source>
</evidence>